<accession>A0A1M5XW07</accession>
<keyword evidence="3" id="KW-1133">Transmembrane helix</keyword>
<dbReference type="InterPro" id="IPR029061">
    <property type="entry name" value="THDP-binding"/>
</dbReference>
<organism evidence="5 6">
    <name type="scientific">Bradyrhizobium erythrophlei</name>
    <dbReference type="NCBI Taxonomy" id="1437360"/>
    <lineage>
        <taxon>Bacteria</taxon>
        <taxon>Pseudomonadati</taxon>
        <taxon>Pseudomonadota</taxon>
        <taxon>Alphaproteobacteria</taxon>
        <taxon>Hyphomicrobiales</taxon>
        <taxon>Nitrobacteraceae</taxon>
        <taxon>Bradyrhizobium</taxon>
    </lineage>
</organism>
<dbReference type="AlphaFoldDB" id="A0A1M5XW07"/>
<dbReference type="EMBL" id="LT670817">
    <property type="protein sequence ID" value="SHI03980.1"/>
    <property type="molecule type" value="Genomic_DNA"/>
</dbReference>
<reference evidence="5 6" key="1">
    <citation type="submission" date="2016-11" db="EMBL/GenBank/DDBJ databases">
        <authorList>
            <person name="Jaros S."/>
            <person name="Januszkiewicz K."/>
            <person name="Wedrychowicz H."/>
        </authorList>
    </citation>
    <scope>NUCLEOTIDE SEQUENCE [LARGE SCALE GENOMIC DNA]</scope>
    <source>
        <strain evidence="5 6">GAS138</strain>
    </source>
</reference>
<dbReference type="RefSeq" id="WP_079605835.1">
    <property type="nucleotide sequence ID" value="NZ_LT670817.1"/>
</dbReference>
<sequence>MEVAQQGTIDRRLFVSKLVAECREALIVTGLGSTSYDVFAAGDDARNFYLWGAMGGAAALGLGLAIAQPQKSVLVITGDGEQLMGLGAMATIGVQRLANLSLVVIDNGHFGETGMQRSHSGLGTRLTDIARGCNFDDVTEVTEMAGIPKLAERVNARAGSTFAQVRVSAVETIKALPPRDGVFVKNRFREALGFRPI</sequence>
<dbReference type="GO" id="GO:0016831">
    <property type="term" value="F:carboxy-lyase activity"/>
    <property type="evidence" value="ECO:0007669"/>
    <property type="project" value="UniProtKB-KW"/>
</dbReference>
<dbReference type="GO" id="GO:0044281">
    <property type="term" value="P:small molecule metabolic process"/>
    <property type="evidence" value="ECO:0007669"/>
    <property type="project" value="UniProtKB-ARBA"/>
</dbReference>
<evidence type="ECO:0000256" key="1">
    <source>
        <dbReference type="ARBA" id="ARBA00022793"/>
    </source>
</evidence>
<keyword evidence="3" id="KW-0472">Membrane</keyword>
<dbReference type="Gene3D" id="3.40.50.970">
    <property type="match status" value="1"/>
</dbReference>
<keyword evidence="3" id="KW-0812">Transmembrane</keyword>
<dbReference type="OrthoDB" id="6843902at2"/>
<evidence type="ECO:0000313" key="6">
    <source>
        <dbReference type="Proteomes" id="UP000189796"/>
    </source>
</evidence>
<evidence type="ECO:0000256" key="2">
    <source>
        <dbReference type="ARBA" id="ARBA00023239"/>
    </source>
</evidence>
<proteinExistence type="predicted"/>
<dbReference type="PANTHER" id="PTHR42818:SF1">
    <property type="entry name" value="SULFOPYRUVATE DECARBOXYLASE"/>
    <property type="match status" value="1"/>
</dbReference>
<dbReference type="GO" id="GO:0030976">
    <property type="term" value="F:thiamine pyrophosphate binding"/>
    <property type="evidence" value="ECO:0007669"/>
    <property type="project" value="InterPro"/>
</dbReference>
<dbReference type="SUPFAM" id="SSF52518">
    <property type="entry name" value="Thiamin diphosphate-binding fold (THDP-binding)"/>
    <property type="match status" value="1"/>
</dbReference>
<dbReference type="Pfam" id="PF02775">
    <property type="entry name" value="TPP_enzyme_C"/>
    <property type="match status" value="1"/>
</dbReference>
<keyword evidence="1" id="KW-0210">Decarboxylase</keyword>
<feature type="domain" description="Thiamine pyrophosphate enzyme TPP-binding" evidence="4">
    <location>
        <begin position="49"/>
        <end position="157"/>
    </location>
</feature>
<dbReference type="InterPro" id="IPR051818">
    <property type="entry name" value="TPP_dependent_decarboxylase"/>
</dbReference>
<gene>
    <name evidence="5" type="ORF">SAMN05443248_7673</name>
</gene>
<dbReference type="InterPro" id="IPR011766">
    <property type="entry name" value="TPP_enzyme_TPP-bd"/>
</dbReference>
<feature type="transmembrane region" description="Helical" evidence="3">
    <location>
        <begin position="48"/>
        <end position="67"/>
    </location>
</feature>
<dbReference type="PANTHER" id="PTHR42818">
    <property type="entry name" value="SULFOPYRUVATE DECARBOXYLASE SUBUNIT ALPHA"/>
    <property type="match status" value="1"/>
</dbReference>
<name>A0A1M5XW07_9BRAD</name>
<evidence type="ECO:0000256" key="3">
    <source>
        <dbReference type="SAM" id="Phobius"/>
    </source>
</evidence>
<evidence type="ECO:0000313" key="5">
    <source>
        <dbReference type="EMBL" id="SHI03980.1"/>
    </source>
</evidence>
<dbReference type="Proteomes" id="UP000189796">
    <property type="component" value="Chromosome I"/>
</dbReference>
<protein>
    <submittedName>
        <fullName evidence="5">Thiamine pyrophosphate enzyme, C-terminal TPP binding domain</fullName>
    </submittedName>
</protein>
<evidence type="ECO:0000259" key="4">
    <source>
        <dbReference type="Pfam" id="PF02775"/>
    </source>
</evidence>
<keyword evidence="2" id="KW-0456">Lyase</keyword>